<dbReference type="Gene3D" id="2.70.70.10">
    <property type="entry name" value="Glucose Permease (Domain IIA)"/>
    <property type="match status" value="1"/>
</dbReference>
<dbReference type="CDD" id="cd12797">
    <property type="entry name" value="M23_peptidase"/>
    <property type="match status" value="1"/>
</dbReference>
<dbReference type="InterPro" id="IPR011055">
    <property type="entry name" value="Dup_hybrid_motif"/>
</dbReference>
<dbReference type="InterPro" id="IPR016047">
    <property type="entry name" value="M23ase_b-sheet_dom"/>
</dbReference>
<dbReference type="PANTHER" id="PTHR21666">
    <property type="entry name" value="PEPTIDASE-RELATED"/>
    <property type="match status" value="1"/>
</dbReference>
<dbReference type="AlphaFoldDB" id="V9Z5Y5"/>
<dbReference type="InterPro" id="IPR050570">
    <property type="entry name" value="Cell_wall_metabolism_enzyme"/>
</dbReference>
<dbReference type="FunFam" id="2.70.70.10:FF:000013">
    <property type="entry name" value="Peptidase family M23"/>
    <property type="match status" value="1"/>
</dbReference>
<feature type="domain" description="M23ase beta-sheet core" evidence="2">
    <location>
        <begin position="356"/>
        <end position="449"/>
    </location>
</feature>
<feature type="compositionally biased region" description="Polar residues" evidence="1">
    <location>
        <begin position="189"/>
        <end position="201"/>
    </location>
</feature>
<name>V9Z5Y5_9ACTN</name>
<dbReference type="PANTHER" id="PTHR21666:SF270">
    <property type="entry name" value="MUREIN HYDROLASE ACTIVATOR ENVC"/>
    <property type="match status" value="1"/>
</dbReference>
<evidence type="ECO:0000259" key="2">
    <source>
        <dbReference type="Pfam" id="PF01551"/>
    </source>
</evidence>
<gene>
    <name evidence="3" type="ORF">pFRL4_171</name>
</gene>
<feature type="region of interest" description="Disordered" evidence="1">
    <location>
        <begin position="135"/>
        <end position="225"/>
    </location>
</feature>
<feature type="compositionally biased region" description="Basic residues" evidence="1">
    <location>
        <begin position="213"/>
        <end position="222"/>
    </location>
</feature>
<organism evidence="3">
    <name type="scientific">Streptomyces sp. F2</name>
    <dbReference type="NCBI Taxonomy" id="317660"/>
    <lineage>
        <taxon>Bacteria</taxon>
        <taxon>Bacillati</taxon>
        <taxon>Actinomycetota</taxon>
        <taxon>Actinomycetes</taxon>
        <taxon>Kitasatosporales</taxon>
        <taxon>Streptomycetaceae</taxon>
        <taxon>Streptomyces</taxon>
    </lineage>
</organism>
<accession>V9Z5Y5</accession>
<proteinExistence type="predicted"/>
<dbReference type="Pfam" id="PF01551">
    <property type="entry name" value="Peptidase_M23"/>
    <property type="match status" value="1"/>
</dbReference>
<evidence type="ECO:0000256" key="1">
    <source>
        <dbReference type="SAM" id="MobiDB-lite"/>
    </source>
</evidence>
<feature type="compositionally biased region" description="Low complexity" evidence="1">
    <location>
        <begin position="153"/>
        <end position="166"/>
    </location>
</feature>
<feature type="region of interest" description="Disordered" evidence="1">
    <location>
        <begin position="287"/>
        <end position="323"/>
    </location>
</feature>
<reference evidence="3" key="1">
    <citation type="submission" date="2013-09" db="EMBL/GenBank/DDBJ databases">
        <title>Complete nucleotide sequence of Streptomyces linear plasmid pFRL4.</title>
        <authorList>
            <person name="Chen Z."/>
            <person name="Fang P."/>
            <person name="Qin Z."/>
        </authorList>
    </citation>
    <scope>NUCLEOTIDE SEQUENCE</scope>
    <source>
        <plasmid evidence="3">pFRL4</plasmid>
    </source>
</reference>
<geneLocation type="plasmid" evidence="3">
    <name>pFRL4</name>
</geneLocation>
<sequence>MRSEPTFSGLSAGAVAARPSAAAVKEKVLVNDRHASEGWTSTAPLSGTTHAAWPENPRWEVSYEPYGRPNHDPGQHHAGYTDTDPLFGALPGTYGIGASDDGRFVHHTWPEESGSHDTAQAREISGYRTDPSGHWYAGQWADHNDPAFSPTIPDSSDAPGPDDGAALVDFHDGPEEEPQGRAPTYDAPGSTQDTSEASSAPGNPPDRPPTRRVGGRGRRAPRRGSAFLTVVAPSVAFVGMAGMAAASIGLGDDGKTVEAADAPAVEPSAANREFDTQLATLSREADDFAGRASRTQERVDLEQRRREEQRLRQAEAERKKAEAARKEALRPKFVLPVAQKGIGELFGAAGSMWSNRHTGLDFPVPMNTPVMAVTDGTVEAKWNPSYGNIVKVTAPDGTQTWYAHLAGFRIRSGQVKAGTVIAYAGSTGNSSGPHLHLEVHPGGGDAIDPLAWLRSHGLDPT</sequence>
<protein>
    <submittedName>
        <fullName evidence="3">Putative peptidase</fullName>
    </submittedName>
</protein>
<dbReference type="GO" id="GO:0004222">
    <property type="term" value="F:metalloendopeptidase activity"/>
    <property type="evidence" value="ECO:0007669"/>
    <property type="project" value="TreeGrafter"/>
</dbReference>
<keyword evidence="3" id="KW-0614">Plasmid</keyword>
<dbReference type="EMBL" id="KF602049">
    <property type="protein sequence ID" value="AHE39404.1"/>
    <property type="molecule type" value="Genomic_DNA"/>
</dbReference>
<dbReference type="SUPFAM" id="SSF51261">
    <property type="entry name" value="Duplicated hybrid motif"/>
    <property type="match status" value="1"/>
</dbReference>
<evidence type="ECO:0000313" key="3">
    <source>
        <dbReference type="EMBL" id="AHE39404.1"/>
    </source>
</evidence>